<organism evidence="4">
    <name type="scientific">Echinostoma caproni</name>
    <dbReference type="NCBI Taxonomy" id="27848"/>
    <lineage>
        <taxon>Eukaryota</taxon>
        <taxon>Metazoa</taxon>
        <taxon>Spiralia</taxon>
        <taxon>Lophotrochozoa</taxon>
        <taxon>Platyhelminthes</taxon>
        <taxon>Trematoda</taxon>
        <taxon>Digenea</taxon>
        <taxon>Plagiorchiida</taxon>
        <taxon>Echinostomata</taxon>
        <taxon>Echinostomatoidea</taxon>
        <taxon>Echinostomatidae</taxon>
        <taxon>Echinostoma</taxon>
    </lineage>
</organism>
<dbReference type="EMBL" id="UZAN01069445">
    <property type="protein sequence ID" value="VDP94754.1"/>
    <property type="molecule type" value="Genomic_DNA"/>
</dbReference>
<dbReference type="Gene3D" id="3.30.420.10">
    <property type="entry name" value="Ribonuclease H-like superfamily/Ribonuclease H"/>
    <property type="match status" value="1"/>
</dbReference>
<dbReference type="SUPFAM" id="SSF53098">
    <property type="entry name" value="Ribonuclease H-like"/>
    <property type="match status" value="1"/>
</dbReference>
<evidence type="ECO:0000313" key="3">
    <source>
        <dbReference type="Proteomes" id="UP000272942"/>
    </source>
</evidence>
<protein>
    <submittedName>
        <fullName evidence="4">Integrase catalytic domain-containing protein</fullName>
    </submittedName>
</protein>
<sequence>MLLSSYEVLLAMLKCKHARTTAYPAANGLVERFHKQLKAALKGHPGSEWHEALPLVLLGIRNATKADLHTTPAALALACTLRLTGAFDSPKPQRSFNYSDFAQRLAHHMREGHAATTRQQTVPVYVPKDLTRCTHVFLRVDSINTPLQALYTGPHKIIMRKDKYAIIEVNGRKKSASLGRLKPAFLETDTTSISPTKAADPPSVDATLTKPTENHPSTPPSILVKHDRRGREVRKPVRFQC</sequence>
<evidence type="ECO:0000313" key="4">
    <source>
        <dbReference type="WBParaSite" id="ECPE_0001750601-mRNA-1"/>
    </source>
</evidence>
<dbReference type="PANTHER" id="PTHR38681:SF1">
    <property type="entry name" value="RETROVIRUS-RELATED POL POLYPROTEIN FROM TRANSPOSON 412-LIKE PROTEIN"/>
    <property type="match status" value="1"/>
</dbReference>
<feature type="region of interest" description="Disordered" evidence="1">
    <location>
        <begin position="192"/>
        <end position="241"/>
    </location>
</feature>
<dbReference type="InterPro" id="IPR036397">
    <property type="entry name" value="RNaseH_sf"/>
</dbReference>
<accession>A0A183BE26</accession>
<dbReference type="OrthoDB" id="10056584at2759"/>
<dbReference type="InterPro" id="IPR012337">
    <property type="entry name" value="RNaseH-like_sf"/>
</dbReference>
<evidence type="ECO:0000256" key="1">
    <source>
        <dbReference type="SAM" id="MobiDB-lite"/>
    </source>
</evidence>
<proteinExistence type="predicted"/>
<evidence type="ECO:0000313" key="2">
    <source>
        <dbReference type="EMBL" id="VDP94754.1"/>
    </source>
</evidence>
<reference evidence="2 3" key="2">
    <citation type="submission" date="2018-11" db="EMBL/GenBank/DDBJ databases">
        <authorList>
            <consortium name="Pathogen Informatics"/>
        </authorList>
    </citation>
    <scope>NUCLEOTIDE SEQUENCE [LARGE SCALE GENOMIC DNA]</scope>
    <source>
        <strain evidence="2 3">Egypt</strain>
    </source>
</reference>
<dbReference type="PANTHER" id="PTHR38681">
    <property type="entry name" value="RETROVIRUS-RELATED POL POLYPROTEIN FROM TRANSPOSON 412-LIKE PROTEIN-RELATED"/>
    <property type="match status" value="1"/>
</dbReference>
<name>A0A183BE26_9TREM</name>
<reference evidence="4" key="1">
    <citation type="submission" date="2016-06" db="UniProtKB">
        <authorList>
            <consortium name="WormBaseParasite"/>
        </authorList>
    </citation>
    <scope>IDENTIFICATION</scope>
</reference>
<dbReference type="AlphaFoldDB" id="A0A183BE26"/>
<gene>
    <name evidence="2" type="ORF">ECPE_LOCUS17461</name>
</gene>
<dbReference type="Proteomes" id="UP000272942">
    <property type="component" value="Unassembled WGS sequence"/>
</dbReference>
<dbReference type="WBParaSite" id="ECPE_0001750601-mRNA-1">
    <property type="protein sequence ID" value="ECPE_0001750601-mRNA-1"/>
    <property type="gene ID" value="ECPE_0001750601"/>
</dbReference>
<dbReference type="GO" id="GO:0003676">
    <property type="term" value="F:nucleic acid binding"/>
    <property type="evidence" value="ECO:0007669"/>
    <property type="project" value="InterPro"/>
</dbReference>
<keyword evidence="3" id="KW-1185">Reference proteome</keyword>